<gene>
    <name evidence="3" type="ORF">REJC140_01816</name>
</gene>
<dbReference type="InterPro" id="IPR043129">
    <property type="entry name" value="ATPase_NBD"/>
</dbReference>
<keyword evidence="4" id="KW-1185">Reference proteome</keyword>
<evidence type="ECO:0000256" key="1">
    <source>
        <dbReference type="SAM" id="MobiDB-lite"/>
    </source>
</evidence>
<feature type="region of interest" description="Disordered" evidence="1">
    <location>
        <begin position="184"/>
        <end position="219"/>
    </location>
</feature>
<dbReference type="RefSeq" id="WP_142593837.1">
    <property type="nucleotide sequence ID" value="NZ_CABFWF030000015.1"/>
</dbReference>
<dbReference type="PANTHER" id="PTHR11735">
    <property type="entry name" value="TRNA N6-ADENOSINE THREONYLCARBAMOYLTRANSFERASE"/>
    <property type="match status" value="1"/>
</dbReference>
<dbReference type="InterPro" id="IPR022496">
    <property type="entry name" value="T6A_TsaB"/>
</dbReference>
<dbReference type="EMBL" id="CABFWF030000015">
    <property type="protein sequence ID" value="CAD7052075.1"/>
    <property type="molecule type" value="Genomic_DNA"/>
</dbReference>
<name>A0ABM8PWF6_9HYPH</name>
<organism evidence="3 4">
    <name type="scientific">Pseudorhizobium endolithicum</name>
    <dbReference type="NCBI Taxonomy" id="1191678"/>
    <lineage>
        <taxon>Bacteria</taxon>
        <taxon>Pseudomonadati</taxon>
        <taxon>Pseudomonadota</taxon>
        <taxon>Alphaproteobacteria</taxon>
        <taxon>Hyphomicrobiales</taxon>
        <taxon>Rhizobiaceae</taxon>
        <taxon>Rhizobium/Agrobacterium group</taxon>
        <taxon>Pseudorhizobium</taxon>
    </lineage>
</organism>
<dbReference type="InterPro" id="IPR000905">
    <property type="entry name" value="Gcp-like_dom"/>
</dbReference>
<evidence type="ECO:0000313" key="4">
    <source>
        <dbReference type="Proteomes" id="UP000606921"/>
    </source>
</evidence>
<evidence type="ECO:0000313" key="3">
    <source>
        <dbReference type="EMBL" id="CAD7052075.1"/>
    </source>
</evidence>
<dbReference type="Pfam" id="PF00814">
    <property type="entry name" value="TsaD"/>
    <property type="match status" value="1"/>
</dbReference>
<feature type="domain" description="Gcp-like" evidence="2">
    <location>
        <begin position="34"/>
        <end position="128"/>
    </location>
</feature>
<comment type="caution">
    <text evidence="3">The sequence shown here is derived from an EMBL/GenBank/DDBJ whole genome shotgun (WGS) entry which is preliminary data.</text>
</comment>
<sequence>MLILAIDTAGIDCSAAVYDSAAGTVLGSVVDMIGKGHAERLMAAIDEALAEAGRSLSDIGRIAVVVGPGSFTGIRVGVAAARGLALALGVEAVGVTTLEALAAVHMDSGSSVPVVAAMDAKRGELYVQAFAPDGRPLGPPEALPAEAAAALASSLSAEVTGSGRPLVLGAETSSGPDRFDISAVARLGSRKAPEDSRPKPLYLRGPDARPQTGYALARA</sequence>
<dbReference type="PANTHER" id="PTHR11735:SF11">
    <property type="entry name" value="TRNA THREONYLCARBAMOYLADENOSINE BIOSYNTHESIS PROTEIN TSAB"/>
    <property type="match status" value="1"/>
</dbReference>
<dbReference type="SUPFAM" id="SSF53067">
    <property type="entry name" value="Actin-like ATPase domain"/>
    <property type="match status" value="2"/>
</dbReference>
<dbReference type="Gene3D" id="3.30.420.40">
    <property type="match status" value="2"/>
</dbReference>
<accession>A0ABM8PWF6</accession>
<dbReference type="NCBIfam" id="TIGR03725">
    <property type="entry name" value="T6A_YeaZ"/>
    <property type="match status" value="1"/>
</dbReference>
<proteinExistence type="predicted"/>
<evidence type="ECO:0000259" key="2">
    <source>
        <dbReference type="Pfam" id="PF00814"/>
    </source>
</evidence>
<protein>
    <submittedName>
        <fullName evidence="3">tRNA (Adenosine(37)-N6)-threonylcarbamoyltransferase complex dimerization subunit type 1 TsaB</fullName>
    </submittedName>
</protein>
<reference evidence="3 4" key="1">
    <citation type="submission" date="2020-11" db="EMBL/GenBank/DDBJ databases">
        <authorList>
            <person name="Lassalle F."/>
        </authorList>
    </citation>
    <scope>NUCLEOTIDE SEQUENCE [LARGE SCALE GENOMIC DNA]</scope>
    <source>
        <strain evidence="3 4">JC140</strain>
    </source>
</reference>
<dbReference type="Proteomes" id="UP000606921">
    <property type="component" value="Unassembled WGS sequence"/>
</dbReference>